<dbReference type="AlphaFoldDB" id="A0A2T6WZU4"/>
<dbReference type="EMBL" id="QARU01000042">
    <property type="protein sequence ID" value="PUF70906.1"/>
    <property type="molecule type" value="Genomic_DNA"/>
</dbReference>
<proteinExistence type="predicted"/>
<sequence>MSKNYTPEERDEIQKRLTDLVRKSGRMTFGELRRVTGLTIFTARHYLEVAERCGELYQAGRSGIFPSEQDFRIWKRKQDDARVERFLNARLVAGEPYDRNRNSVCEECRNSYVMQRILAFYRGCQQGVISK</sequence>
<dbReference type="RefSeq" id="WP_058645050.1">
    <property type="nucleotide sequence ID" value="NZ_QAQD01000009.1"/>
</dbReference>
<dbReference type="Proteomes" id="UP000250700">
    <property type="component" value="Unassembled WGS sequence"/>
</dbReference>
<organism evidence="1 2">
    <name type="scientific">Salmonella enterica I</name>
    <dbReference type="NCBI Taxonomy" id="59201"/>
    <lineage>
        <taxon>Bacteria</taxon>
        <taxon>Pseudomonadati</taxon>
        <taxon>Pseudomonadota</taxon>
        <taxon>Gammaproteobacteria</taxon>
        <taxon>Enterobacterales</taxon>
        <taxon>Enterobacteriaceae</taxon>
        <taxon>Salmonella</taxon>
    </lineage>
</organism>
<protein>
    <submittedName>
        <fullName evidence="1">DUF977 domain-containing protein</fullName>
    </submittedName>
</protein>
<comment type="caution">
    <text evidence="1">The sequence shown here is derived from an EMBL/GenBank/DDBJ whole genome shotgun (WGS) entry which is preliminary data.</text>
</comment>
<dbReference type="InterPro" id="IPR010382">
    <property type="entry name" value="DUF977"/>
</dbReference>
<gene>
    <name evidence="1" type="ORF">DAX91_27440</name>
</gene>
<accession>A0A2T6WZU4</accession>
<evidence type="ECO:0000313" key="1">
    <source>
        <dbReference type="EMBL" id="PUF70906.1"/>
    </source>
</evidence>
<reference evidence="1 2" key="1">
    <citation type="submission" date="2018-04" db="EMBL/GenBank/DDBJ databases">
        <title>Whole genome sequencing of Salmonella enterica.</title>
        <authorList>
            <person name="Bell R."/>
        </authorList>
    </citation>
    <scope>NUCLEOTIDE SEQUENCE [LARGE SCALE GENOMIC DNA]</scope>
    <source>
        <strain evidence="1 2">CFSAN058603</strain>
    </source>
</reference>
<name>A0A2T6WZU4_SALET</name>
<dbReference type="Pfam" id="PF06163">
    <property type="entry name" value="DUF977"/>
    <property type="match status" value="1"/>
</dbReference>
<evidence type="ECO:0000313" key="2">
    <source>
        <dbReference type="Proteomes" id="UP000250700"/>
    </source>
</evidence>